<evidence type="ECO:0000313" key="5">
    <source>
        <dbReference type="EMBL" id="KKB56303.1"/>
    </source>
</evidence>
<evidence type="ECO:0000256" key="2">
    <source>
        <dbReference type="PIRSR" id="PIRSR605511-2"/>
    </source>
</evidence>
<organism evidence="5 6">
    <name type="scientific">Parabacteroides goldsteinii DSM 19448 = WAL 12034</name>
    <dbReference type="NCBI Taxonomy" id="927665"/>
    <lineage>
        <taxon>Bacteria</taxon>
        <taxon>Pseudomonadati</taxon>
        <taxon>Bacteroidota</taxon>
        <taxon>Bacteroidia</taxon>
        <taxon>Bacteroidales</taxon>
        <taxon>Tannerellaceae</taxon>
        <taxon>Parabacteroides</taxon>
    </lineage>
</organism>
<feature type="binding site" evidence="2">
    <location>
        <position position="130"/>
    </location>
    <ligand>
        <name>substrate</name>
    </ligand>
</feature>
<feature type="binding site" evidence="2">
    <location>
        <position position="221"/>
    </location>
    <ligand>
        <name>a divalent metal cation</name>
        <dbReference type="ChEBI" id="CHEBI:60240"/>
    </ligand>
</feature>
<dbReference type="InterPro" id="IPR013658">
    <property type="entry name" value="SGL"/>
</dbReference>
<feature type="domain" description="SMP-30/Gluconolactonase/LRE-like region" evidence="4">
    <location>
        <begin position="44"/>
        <end position="277"/>
    </location>
</feature>
<feature type="binding site" evidence="2">
    <location>
        <position position="174"/>
    </location>
    <ligand>
        <name>a divalent metal cation</name>
        <dbReference type="ChEBI" id="CHEBI:60240"/>
    </ligand>
</feature>
<dbReference type="Gene3D" id="2.120.10.30">
    <property type="entry name" value="TolB, C-terminal domain"/>
    <property type="match status" value="1"/>
</dbReference>
<protein>
    <recommendedName>
        <fullName evidence="4">SMP-30/Gluconolactonase/LRE-like region domain-containing protein</fullName>
    </recommendedName>
</protein>
<keyword evidence="2" id="KW-0862">Zinc</keyword>
<keyword evidence="3" id="KW-0732">Signal</keyword>
<comment type="caution">
    <text evidence="5">The sequence shown here is derived from an EMBL/GenBank/DDBJ whole genome shotgun (WGS) entry which is preliminary data.</text>
</comment>
<dbReference type="AlphaFoldDB" id="A0A0F5JEZ4"/>
<evidence type="ECO:0000313" key="6">
    <source>
        <dbReference type="Proteomes" id="UP000033047"/>
    </source>
</evidence>
<feature type="chain" id="PRO_5002490204" description="SMP-30/Gluconolactonase/LRE-like region domain-containing protein" evidence="3">
    <location>
        <begin position="23"/>
        <end position="295"/>
    </location>
</feature>
<accession>A0A0F5JEZ4</accession>
<feature type="binding site" evidence="2">
    <location>
        <position position="144"/>
    </location>
    <ligand>
        <name>substrate</name>
    </ligand>
</feature>
<dbReference type="HOGENOM" id="CLU_036110_0_1_10"/>
<dbReference type="Proteomes" id="UP000033047">
    <property type="component" value="Unassembled WGS sequence"/>
</dbReference>
<comment type="cofactor">
    <cofactor evidence="2">
        <name>Zn(2+)</name>
        <dbReference type="ChEBI" id="CHEBI:29105"/>
    </cofactor>
    <text evidence="2">Binds 1 divalent metal cation per subunit.</text>
</comment>
<dbReference type="STRING" id="927665.HMPREF1535_02277"/>
<dbReference type="InterPro" id="IPR005511">
    <property type="entry name" value="SMP-30"/>
</dbReference>
<evidence type="ECO:0000259" key="4">
    <source>
        <dbReference type="Pfam" id="PF08450"/>
    </source>
</evidence>
<dbReference type="Pfam" id="PF08450">
    <property type="entry name" value="SGL"/>
    <property type="match status" value="1"/>
</dbReference>
<feature type="active site" description="Proton donor/acceptor" evidence="1">
    <location>
        <position position="221"/>
    </location>
</feature>
<reference evidence="5 6" key="1">
    <citation type="submission" date="2013-04" db="EMBL/GenBank/DDBJ databases">
        <title>The Genome Sequence of Parabacteroides goldsteinii DSM 19448.</title>
        <authorList>
            <consortium name="The Broad Institute Genomics Platform"/>
            <person name="Earl A."/>
            <person name="Ward D."/>
            <person name="Feldgarden M."/>
            <person name="Gevers D."/>
            <person name="Martens E."/>
            <person name="Sakamoto M."/>
            <person name="Benno Y."/>
            <person name="Song Y."/>
            <person name="Liu C."/>
            <person name="Lee J."/>
            <person name="Bolanos M."/>
            <person name="Vaisanen M.L."/>
            <person name="Finegold S.M."/>
            <person name="Walker B."/>
            <person name="Young S."/>
            <person name="Zeng Q."/>
            <person name="Gargeya S."/>
            <person name="Fitzgerald M."/>
            <person name="Haas B."/>
            <person name="Abouelleil A."/>
            <person name="Allen A.W."/>
            <person name="Alvarado L."/>
            <person name="Arachchi H.M."/>
            <person name="Berlin A.M."/>
            <person name="Chapman S.B."/>
            <person name="Gainer-Dewar J."/>
            <person name="Goldberg J."/>
            <person name="Griggs A."/>
            <person name="Gujja S."/>
            <person name="Hansen M."/>
            <person name="Howarth C."/>
            <person name="Imamovic A."/>
            <person name="Ireland A."/>
            <person name="Larimer J."/>
            <person name="McCowan C."/>
            <person name="Murphy C."/>
            <person name="Pearson M."/>
            <person name="Poon T.W."/>
            <person name="Priest M."/>
            <person name="Roberts A."/>
            <person name="Saif S."/>
            <person name="Shea T."/>
            <person name="Sisk P."/>
            <person name="Sykes S."/>
            <person name="Wortman J."/>
            <person name="Nusbaum C."/>
            <person name="Birren B."/>
        </authorList>
    </citation>
    <scope>NUCLEOTIDE SEQUENCE [LARGE SCALE GENOMIC DNA]</scope>
    <source>
        <strain evidence="5 6">DSM 19448</strain>
    </source>
</reference>
<proteinExistence type="predicted"/>
<feature type="signal peptide" evidence="3">
    <location>
        <begin position="1"/>
        <end position="22"/>
    </location>
</feature>
<dbReference type="RefSeq" id="WP_046146142.1">
    <property type="nucleotide sequence ID" value="NZ_KQ033912.1"/>
</dbReference>
<dbReference type="InterPro" id="IPR051262">
    <property type="entry name" value="SMP-30/CGR1_Lactonase"/>
</dbReference>
<dbReference type="EMBL" id="AQHV01000011">
    <property type="protein sequence ID" value="KKB56303.1"/>
    <property type="molecule type" value="Genomic_DNA"/>
</dbReference>
<keyword evidence="2" id="KW-0479">Metal-binding</keyword>
<dbReference type="PANTHER" id="PTHR47572">
    <property type="entry name" value="LIPOPROTEIN-RELATED"/>
    <property type="match status" value="1"/>
</dbReference>
<evidence type="ECO:0000256" key="3">
    <source>
        <dbReference type="SAM" id="SignalP"/>
    </source>
</evidence>
<dbReference type="PANTHER" id="PTHR47572:SF5">
    <property type="entry name" value="BLR2277 PROTEIN"/>
    <property type="match status" value="1"/>
</dbReference>
<gene>
    <name evidence="5" type="ORF">HMPREF1535_02277</name>
</gene>
<sequence length="295" mass="32258">MKTRTMFLTIMSCLFVGLAAGAQTSAQRETADLLPEGTFTNGIEGPATDKAGNLYAVNYGKEGTIGIVRPDGSHECFVTLPEGSTGNGIRFNKAGDMLVADYTGHNILKVDMQTKAISTYAHESRMNQPNDIALAPGGNLYASDPDWPNQKGQLWLITPDGKVTLLESDMGTTNGIDVSPDGKKLYVNESAQLKVWVYDIKPDGTLKNKRLFNTFEGFGMDGIRCDVKGNLYLCRYDKGTVAVINPKGKLIREIQLKGKKPSNITFGGPDNRRCYVTLQDRGCFETFTAEHPGRE</sequence>
<dbReference type="InterPro" id="IPR011042">
    <property type="entry name" value="6-blade_b-propeller_TolB-like"/>
</dbReference>
<dbReference type="GO" id="GO:0046872">
    <property type="term" value="F:metal ion binding"/>
    <property type="evidence" value="ECO:0007669"/>
    <property type="project" value="UniProtKB-KW"/>
</dbReference>
<evidence type="ECO:0000256" key="1">
    <source>
        <dbReference type="PIRSR" id="PIRSR605511-1"/>
    </source>
</evidence>
<dbReference type="PATRIC" id="fig|927665.4.peg.2341"/>
<name>A0A0F5JEZ4_9BACT</name>
<dbReference type="PRINTS" id="PR01790">
    <property type="entry name" value="SMP30FAMILY"/>
</dbReference>
<dbReference type="SUPFAM" id="SSF63829">
    <property type="entry name" value="Calcium-dependent phosphotriesterase"/>
    <property type="match status" value="1"/>
</dbReference>